<evidence type="ECO:0000313" key="1">
    <source>
        <dbReference type="EMBL" id="WXK48380.1"/>
    </source>
</evidence>
<dbReference type="RefSeq" id="WP_338839155.1">
    <property type="nucleotide sequence ID" value="NZ_CP147988.1"/>
</dbReference>
<gene>
    <name evidence="1" type="ORF">V6624_15230</name>
</gene>
<dbReference type="InterPro" id="IPR018534">
    <property type="entry name" value="Tet_reg_excision_RteC"/>
</dbReference>
<dbReference type="EMBL" id="CP147988">
    <property type="protein sequence ID" value="WXK48380.1"/>
    <property type="molecule type" value="Genomic_DNA"/>
</dbReference>
<keyword evidence="2" id="KW-1185">Reference proteome</keyword>
<dbReference type="Proteomes" id="UP001447857">
    <property type="component" value="Chromosome"/>
</dbReference>
<sequence>MEFSLHNILFEIEKRENKLFPNSSISIDDAFEMTSYLQELLALAKSHIVKHGFKDEYKEIYFFRHIKPQILGKLIFYNKVCRIETGCPVKMGTVYKKYFASHLRNLKEEYSEHFCHSDFYRYYRSGRTDKDQQYFRLGKIDYHDGLNSFVFEIDPNFSTYYDYKVARIIANELLYNFLVVKIKSQGEGELTFQTLDETKNILWSDSKNALIELIYALHAARVISNGNVGIRQIALIFRVVFRMPLTDMHHAFHRMKTRAGSRTTFLDKLKKSLEEYMDQDL</sequence>
<accession>A0ABZ2Q501</accession>
<proteinExistence type="predicted"/>
<protein>
    <submittedName>
        <fullName evidence="1">RteC domain-containing protein</fullName>
    </submittedName>
</protein>
<dbReference type="Pfam" id="PF09357">
    <property type="entry name" value="RteC"/>
    <property type="match status" value="1"/>
</dbReference>
<organism evidence="1 2">
    <name type="scientific">Flavobacterium ginsenosidimutans</name>
    <dbReference type="NCBI Taxonomy" id="687844"/>
    <lineage>
        <taxon>Bacteria</taxon>
        <taxon>Pseudomonadati</taxon>
        <taxon>Bacteroidota</taxon>
        <taxon>Flavobacteriia</taxon>
        <taxon>Flavobacteriales</taxon>
        <taxon>Flavobacteriaceae</taxon>
        <taxon>Flavobacterium</taxon>
    </lineage>
</organism>
<reference evidence="1 2" key="1">
    <citation type="submission" date="2024-02" db="EMBL/GenBank/DDBJ databases">
        <title>complete genome of Flavobacterium ginsenosidimutans Str. YTB16.</title>
        <authorList>
            <person name="Wang Q."/>
        </authorList>
    </citation>
    <scope>NUCLEOTIDE SEQUENCE [LARGE SCALE GENOMIC DNA]</scope>
    <source>
        <strain evidence="1 2">YTB16</strain>
    </source>
</reference>
<evidence type="ECO:0000313" key="2">
    <source>
        <dbReference type="Proteomes" id="UP001447857"/>
    </source>
</evidence>
<name>A0ABZ2Q501_9FLAO</name>